<evidence type="ECO:0000313" key="7">
    <source>
        <dbReference type="Proteomes" id="UP000077266"/>
    </source>
</evidence>
<dbReference type="GO" id="GO:0030688">
    <property type="term" value="C:preribosome, small subunit precursor"/>
    <property type="evidence" value="ECO:0007669"/>
    <property type="project" value="InterPro"/>
</dbReference>
<comment type="subcellular location">
    <subcellularLocation>
        <location evidence="1">Nucleus</location>
    </subcellularLocation>
</comment>
<dbReference type="STRING" id="1314781.A0A165EZJ3"/>
<dbReference type="PANTHER" id="PTHR13026">
    <property type="entry name" value="NNP-1 PROTEIN NOVEL NUCLEAR PROTEIN 1 NOP52"/>
    <property type="match status" value="1"/>
</dbReference>
<keyword evidence="3" id="KW-0698">rRNA processing</keyword>
<sequence>MTNMSASPAPSLAKNLAATEKKTRDKAVKAVAAFLADDASVAAYSKADMDKLWKALFYCYWMSDKPLVQQALATELSELLMSINSTEHALRFLRSFWETTVREWGGLDRLRMDKFYMLVRRYVNAGFRMLARAKWDEDSCKEYQAMLRERGCPLCPDDNKVPSSLAYHLADIYLEELEKALNAAPSPSPAPLTAVLEPFISLAALTANNRTYDRVANSVLRPLLNAMRTALKAPPPQESERGERKSKRVRLDDAARSVLTPAYPTLFANARLSCSAEEVQPLKLAALRTGVVGLIFEQASKEETRDSNRRKLYDIWKEEMDEEEFALPPSGSARDAR</sequence>
<organism evidence="6 7">
    <name type="scientific">Exidia glandulosa HHB12029</name>
    <dbReference type="NCBI Taxonomy" id="1314781"/>
    <lineage>
        <taxon>Eukaryota</taxon>
        <taxon>Fungi</taxon>
        <taxon>Dikarya</taxon>
        <taxon>Basidiomycota</taxon>
        <taxon>Agaricomycotina</taxon>
        <taxon>Agaricomycetes</taxon>
        <taxon>Auriculariales</taxon>
        <taxon>Exidiaceae</taxon>
        <taxon>Exidia</taxon>
    </lineage>
</organism>
<dbReference type="PANTHER" id="PTHR13026:SF0">
    <property type="entry name" value="RIBOSOMAL RNA PROCESSING 1B"/>
    <property type="match status" value="1"/>
</dbReference>
<evidence type="ECO:0000256" key="1">
    <source>
        <dbReference type="ARBA" id="ARBA00004123"/>
    </source>
</evidence>
<gene>
    <name evidence="6" type="ORF">EXIGLDRAFT_773025</name>
</gene>
<evidence type="ECO:0000256" key="4">
    <source>
        <dbReference type="ARBA" id="ARBA00023242"/>
    </source>
</evidence>
<name>A0A165EZJ3_EXIGL</name>
<accession>A0A165EZJ3</accession>
<dbReference type="InParanoid" id="A0A165EZJ3"/>
<dbReference type="EMBL" id="KV426108">
    <property type="protein sequence ID" value="KZV88056.1"/>
    <property type="molecule type" value="Genomic_DNA"/>
</dbReference>
<keyword evidence="4" id="KW-0539">Nucleus</keyword>
<dbReference type="FunCoup" id="A0A165EZJ3">
    <property type="interactions" value="26"/>
</dbReference>
<evidence type="ECO:0000256" key="3">
    <source>
        <dbReference type="ARBA" id="ARBA00022552"/>
    </source>
</evidence>
<dbReference type="AlphaFoldDB" id="A0A165EZJ3"/>
<feature type="region of interest" description="Disordered" evidence="5">
    <location>
        <begin position="230"/>
        <end position="251"/>
    </location>
</feature>
<comment type="similarity">
    <text evidence="2">Belongs to the RRP1 family.</text>
</comment>
<keyword evidence="7" id="KW-1185">Reference proteome</keyword>
<reference evidence="6 7" key="1">
    <citation type="journal article" date="2016" name="Mol. Biol. Evol.">
        <title>Comparative Genomics of Early-Diverging Mushroom-Forming Fungi Provides Insights into the Origins of Lignocellulose Decay Capabilities.</title>
        <authorList>
            <person name="Nagy L.G."/>
            <person name="Riley R."/>
            <person name="Tritt A."/>
            <person name="Adam C."/>
            <person name="Daum C."/>
            <person name="Floudas D."/>
            <person name="Sun H."/>
            <person name="Yadav J.S."/>
            <person name="Pangilinan J."/>
            <person name="Larsson K.H."/>
            <person name="Matsuura K."/>
            <person name="Barry K."/>
            <person name="Labutti K."/>
            <person name="Kuo R."/>
            <person name="Ohm R.A."/>
            <person name="Bhattacharya S.S."/>
            <person name="Shirouzu T."/>
            <person name="Yoshinaga Y."/>
            <person name="Martin F.M."/>
            <person name="Grigoriev I.V."/>
            <person name="Hibbett D.S."/>
        </authorList>
    </citation>
    <scope>NUCLEOTIDE SEQUENCE [LARGE SCALE GENOMIC DNA]</scope>
    <source>
        <strain evidence="6 7">HHB12029</strain>
    </source>
</reference>
<evidence type="ECO:0000256" key="2">
    <source>
        <dbReference type="ARBA" id="ARBA00006374"/>
    </source>
</evidence>
<evidence type="ECO:0000256" key="5">
    <source>
        <dbReference type="SAM" id="MobiDB-lite"/>
    </source>
</evidence>
<dbReference type="GO" id="GO:0005634">
    <property type="term" value="C:nucleus"/>
    <property type="evidence" value="ECO:0007669"/>
    <property type="project" value="UniProtKB-SubCell"/>
</dbReference>
<proteinExistence type="inferred from homology"/>
<dbReference type="GO" id="GO:0006364">
    <property type="term" value="P:rRNA processing"/>
    <property type="evidence" value="ECO:0007669"/>
    <property type="project" value="UniProtKB-KW"/>
</dbReference>
<feature type="compositionally biased region" description="Basic and acidic residues" evidence="5">
    <location>
        <begin position="238"/>
        <end position="251"/>
    </location>
</feature>
<dbReference type="InterPro" id="IPR010301">
    <property type="entry name" value="RRP1"/>
</dbReference>
<dbReference type="Proteomes" id="UP000077266">
    <property type="component" value="Unassembled WGS sequence"/>
</dbReference>
<protein>
    <submittedName>
        <fullName evidence="6">Ribosomal RNA processing protein</fullName>
    </submittedName>
</protein>
<dbReference type="Pfam" id="PF05997">
    <property type="entry name" value="Nop52"/>
    <property type="match status" value="1"/>
</dbReference>
<dbReference type="OrthoDB" id="2019504at2759"/>
<evidence type="ECO:0000313" key="6">
    <source>
        <dbReference type="EMBL" id="KZV88056.1"/>
    </source>
</evidence>